<protein>
    <submittedName>
        <fullName evidence="1">Uncharacterized protein</fullName>
    </submittedName>
</protein>
<keyword evidence="2" id="KW-1185">Reference proteome</keyword>
<dbReference type="Proteomes" id="UP001305498">
    <property type="component" value="Chromosome"/>
</dbReference>
<organism evidence="1 2">
    <name type="scientific">Microbacterium betulae</name>
    <dbReference type="NCBI Taxonomy" id="2981139"/>
    <lineage>
        <taxon>Bacteria</taxon>
        <taxon>Bacillati</taxon>
        <taxon>Actinomycetota</taxon>
        <taxon>Actinomycetes</taxon>
        <taxon>Micrococcales</taxon>
        <taxon>Microbacteriaceae</taxon>
        <taxon>Microbacterium</taxon>
    </lineage>
</organism>
<dbReference type="AlphaFoldDB" id="A0AA97FIK5"/>
<name>A0AA97FIK5_9MICO</name>
<evidence type="ECO:0000313" key="2">
    <source>
        <dbReference type="Proteomes" id="UP001305498"/>
    </source>
</evidence>
<gene>
    <name evidence="1" type="ORF">N8K70_04035</name>
</gene>
<evidence type="ECO:0000313" key="1">
    <source>
        <dbReference type="EMBL" id="WOF23861.1"/>
    </source>
</evidence>
<dbReference type="EMBL" id="CP118157">
    <property type="protein sequence ID" value="WOF23861.1"/>
    <property type="molecule type" value="Genomic_DNA"/>
</dbReference>
<dbReference type="KEGG" id="mbet:N8K70_04035"/>
<accession>A0AA97FIK5</accession>
<dbReference type="RefSeq" id="WP_317140332.1">
    <property type="nucleotide sequence ID" value="NZ_CP118157.1"/>
</dbReference>
<sequence length="60" mass="6721">MSSYDREATSTSADAYTRYLTLCDAIDAGCFPAELLHEIADEAHRLGYPRADIDRELARI</sequence>
<reference evidence="1 2" key="1">
    <citation type="submission" date="2023-02" db="EMBL/GenBank/DDBJ databases">
        <title>Microbacterium betulae sp. nov., isolated from birch wood.</title>
        <authorList>
            <person name="Pasciak M."/>
            <person name="Pawlik K.J."/>
            <person name="Martynowski D."/>
            <person name="Laczmanski L."/>
            <person name="Ciekot J."/>
            <person name="Szponar B."/>
            <person name="Wojcik-Fatla A."/>
            <person name="Mackiewicz B."/>
            <person name="Farian E."/>
            <person name="Cholewa G."/>
            <person name="Cholewa A."/>
            <person name="Dutkiewicz J."/>
        </authorList>
    </citation>
    <scope>NUCLEOTIDE SEQUENCE [LARGE SCALE GENOMIC DNA]</scope>
    <source>
        <strain evidence="1 2">AB</strain>
    </source>
</reference>
<proteinExistence type="predicted"/>